<comment type="similarity">
    <text evidence="1 7 8">Belongs to the peptidase S8 family.</text>
</comment>
<dbReference type="Gene3D" id="3.40.50.200">
    <property type="entry name" value="Peptidase S8/S53 domain"/>
    <property type="match status" value="2"/>
</dbReference>
<evidence type="ECO:0000256" key="8">
    <source>
        <dbReference type="RuleBase" id="RU003355"/>
    </source>
</evidence>
<evidence type="ECO:0000313" key="13">
    <source>
        <dbReference type="EMBL" id="MCP2332068.1"/>
    </source>
</evidence>
<organism evidence="13 14">
    <name type="scientific">Actinoalloteichus caeruleus DSM 43889</name>
    <dbReference type="NCBI Taxonomy" id="1120930"/>
    <lineage>
        <taxon>Bacteria</taxon>
        <taxon>Bacillati</taxon>
        <taxon>Actinomycetota</taxon>
        <taxon>Actinomycetes</taxon>
        <taxon>Pseudonocardiales</taxon>
        <taxon>Pseudonocardiaceae</taxon>
        <taxon>Actinoalloteichus</taxon>
        <taxon>Actinoalloteichus cyanogriseus</taxon>
    </lineage>
</organism>
<feature type="active site" description="Charge relay system" evidence="7">
    <location>
        <position position="188"/>
    </location>
</feature>
<keyword evidence="2" id="KW-0134">Cell wall</keyword>
<dbReference type="InterPro" id="IPR050131">
    <property type="entry name" value="Peptidase_S8_subtilisin-like"/>
</dbReference>
<dbReference type="PROSITE" id="PS00137">
    <property type="entry name" value="SUBTILASE_HIS"/>
    <property type="match status" value="1"/>
</dbReference>
<keyword evidence="3 7" id="KW-0645">Protease</keyword>
<evidence type="ECO:0000259" key="11">
    <source>
        <dbReference type="Pfam" id="PF00082"/>
    </source>
</evidence>
<evidence type="ECO:0000256" key="9">
    <source>
        <dbReference type="SAM" id="MobiDB-lite"/>
    </source>
</evidence>
<dbReference type="PRINTS" id="PR00723">
    <property type="entry name" value="SUBTILISIN"/>
</dbReference>
<proteinExistence type="inferred from homology"/>
<feature type="domain" description="Peptidase S8/S53" evidence="11">
    <location>
        <begin position="179"/>
        <end position="647"/>
    </location>
</feature>
<evidence type="ECO:0000256" key="4">
    <source>
        <dbReference type="ARBA" id="ARBA00022729"/>
    </source>
</evidence>
<feature type="active site" description="Charge relay system" evidence="7">
    <location>
        <position position="609"/>
    </location>
</feature>
<feature type="signal peptide" evidence="10">
    <location>
        <begin position="1"/>
        <end position="18"/>
    </location>
</feature>
<feature type="domain" description="PA" evidence="12">
    <location>
        <begin position="442"/>
        <end position="531"/>
    </location>
</feature>
<feature type="active site" description="Charge relay system" evidence="7">
    <location>
        <position position="260"/>
    </location>
</feature>
<keyword evidence="2" id="KW-0964">Secreted</keyword>
<evidence type="ECO:0000256" key="7">
    <source>
        <dbReference type="PROSITE-ProRule" id="PRU01240"/>
    </source>
</evidence>
<dbReference type="EMBL" id="AUBJ02000001">
    <property type="protein sequence ID" value="MCP2332068.1"/>
    <property type="molecule type" value="Genomic_DNA"/>
</dbReference>
<dbReference type="InterPro" id="IPR023828">
    <property type="entry name" value="Peptidase_S8_Ser-AS"/>
</dbReference>
<dbReference type="InterPro" id="IPR015500">
    <property type="entry name" value="Peptidase_S8_subtilisin-rel"/>
</dbReference>
<keyword evidence="14" id="KW-1185">Reference proteome</keyword>
<keyword evidence="4 10" id="KW-0732">Signal</keyword>
<dbReference type="PROSITE" id="PS00138">
    <property type="entry name" value="SUBTILASE_SER"/>
    <property type="match status" value="1"/>
</dbReference>
<evidence type="ECO:0000256" key="3">
    <source>
        <dbReference type="ARBA" id="ARBA00022670"/>
    </source>
</evidence>
<dbReference type="Proteomes" id="UP000791080">
    <property type="component" value="Unassembled WGS sequence"/>
</dbReference>
<reference evidence="13 14" key="1">
    <citation type="submission" date="2022-06" db="EMBL/GenBank/DDBJ databases">
        <title>Genomic Encyclopedia of Type Strains, Phase I: the one thousand microbial genomes (KMG-I) project.</title>
        <authorList>
            <person name="Kyrpides N."/>
        </authorList>
    </citation>
    <scope>NUCLEOTIDE SEQUENCE [LARGE SCALE GENOMIC DNA]</scope>
    <source>
        <strain evidence="13 14">DSM 43889</strain>
    </source>
</reference>
<dbReference type="PANTHER" id="PTHR43806">
    <property type="entry name" value="PEPTIDASE S8"/>
    <property type="match status" value="1"/>
</dbReference>
<feature type="chain" id="PRO_5047332559" evidence="10">
    <location>
        <begin position="19"/>
        <end position="1108"/>
    </location>
</feature>
<evidence type="ECO:0000256" key="6">
    <source>
        <dbReference type="ARBA" id="ARBA00022825"/>
    </source>
</evidence>
<evidence type="ECO:0000256" key="2">
    <source>
        <dbReference type="ARBA" id="ARBA00022512"/>
    </source>
</evidence>
<dbReference type="InterPro" id="IPR034213">
    <property type="entry name" value="S8_Vpr-like"/>
</dbReference>
<feature type="region of interest" description="Disordered" evidence="9">
    <location>
        <begin position="562"/>
        <end position="581"/>
    </location>
</feature>
<evidence type="ECO:0000256" key="1">
    <source>
        <dbReference type="ARBA" id="ARBA00011073"/>
    </source>
</evidence>
<feature type="compositionally biased region" description="Polar residues" evidence="9">
    <location>
        <begin position="565"/>
        <end position="574"/>
    </location>
</feature>
<dbReference type="PROSITE" id="PS00136">
    <property type="entry name" value="SUBTILASE_ASP"/>
    <property type="match status" value="1"/>
</dbReference>
<keyword evidence="5 7" id="KW-0378">Hydrolase</keyword>
<name>A0ABT1JIS3_ACTCY</name>
<evidence type="ECO:0000256" key="5">
    <source>
        <dbReference type="ARBA" id="ARBA00022801"/>
    </source>
</evidence>
<gene>
    <name evidence="13" type="ORF">G443_002338</name>
</gene>
<dbReference type="Pfam" id="PF02225">
    <property type="entry name" value="PA"/>
    <property type="match status" value="1"/>
</dbReference>
<dbReference type="PANTHER" id="PTHR43806:SF11">
    <property type="entry name" value="CEREVISIN-RELATED"/>
    <property type="match status" value="1"/>
</dbReference>
<sequence>MALTAVLAVTGLSGTAVAQDSVETDLPLADGLAAAAGGSTDTPLDKVAPAVAAAAGDIAVFIELESRAAVDVFVEQQQAGAGDDAAQDAAVRARTRTERTADIVVDDLAARDQSAQVLYTTSNAVPGVAVTADAERVRQLAEREDVRSIRQITPEERTNSTATALTNTVKAWQNTGRFGEGIRIGIIDDGVDYTHAMFGGPGTREAYEAVDRDVADPAYYPTDKVVGGIDLVGDDYDASSADPALNTPKPDDNPISCGRHGTHVAGSAAGFGVNADGSTFDGDYSELTPEALDEMRIGPGTAPEALIYSIKVFGCAGSTAVTAQALDWALDPDQDGDFGDRLDIVNLSLGSNYGAPDDPNSLFVRKLNQHGVVTVFSAGNGSDLYDIGGSPGNTAEAITVANTRDSYVLRDGARATAPESVAGDYAGQYSQDYAGYAGLDLTAPVVPLTTESNLDGCQPFSEADAAEVAGKIAWLEWDDDDSTRRCGSAGRTDNAEAAGAAGAIFSSTEEHFSAGIAGNAGIPVIQFTGSATERLRPALESGELEMRFAEELRTSVKTYDEALTDTPSPSTSRGTRGPVVKPDIAAPGDTIASALSGSGDKPAVLSGTSMAAPHTTGVAAMLRETRPDWTPEEIKAALMNTAGADITTGGAEGTVYGPNRVGSGRIDAAAALDNQVLAYVEDDPGAVSVSFGVVEVAGPIARSKTVKIENKGGRAESYDVSYEAATEIPGVRYELSRRNVTVPPGGQVRLDVTLRIDDPSALTRTADPTIALEQAGEARQYVSDASGRLLLTPKSRNGVDLRVPVYAAPKPVAEIQASSWVRVPEGADQGVLNLTGTGLDQGEGSEAYRSLVTALELHGESPRLPECTEEVVVGCTVNETAKGGDLRYVGATSTAPLAVAQGRPESAMLAFGITTWSNWYNVGSNTTPFVDIDVDGDGVPDFETYVTKYTSSDVLVAATVDLNAPNHPVVDVQPVNTRFGDVDTNVFDTNVLVLPVSLAALGIDPTAEAAPLSYTAGVSGRYGQYEAGSTLIDLIDEPMAFDPLNPGLWVQGGGDAAVSYHARPGTALVVNRDAEVAGDASLLLLHQHNASGQRAQVVTVGSTPPIVS</sequence>
<accession>A0ABT1JIS3</accession>
<dbReference type="InterPro" id="IPR036852">
    <property type="entry name" value="Peptidase_S8/S53_dom_sf"/>
</dbReference>
<dbReference type="Pfam" id="PF00082">
    <property type="entry name" value="Peptidase_S8"/>
    <property type="match status" value="1"/>
</dbReference>
<dbReference type="InterPro" id="IPR023827">
    <property type="entry name" value="Peptidase_S8_Asp-AS"/>
</dbReference>
<protein>
    <submittedName>
        <fullName evidence="13">PA domain-containing protein</fullName>
    </submittedName>
</protein>
<dbReference type="CDD" id="cd07474">
    <property type="entry name" value="Peptidases_S8_subtilisin_Vpr-like"/>
    <property type="match status" value="1"/>
</dbReference>
<dbReference type="InterPro" id="IPR003137">
    <property type="entry name" value="PA_domain"/>
</dbReference>
<dbReference type="PROSITE" id="PS51892">
    <property type="entry name" value="SUBTILASE"/>
    <property type="match status" value="1"/>
</dbReference>
<keyword evidence="6 7" id="KW-0720">Serine protease</keyword>
<evidence type="ECO:0000256" key="10">
    <source>
        <dbReference type="SAM" id="SignalP"/>
    </source>
</evidence>
<dbReference type="InterPro" id="IPR022398">
    <property type="entry name" value="Peptidase_S8_His-AS"/>
</dbReference>
<evidence type="ECO:0000313" key="14">
    <source>
        <dbReference type="Proteomes" id="UP000791080"/>
    </source>
</evidence>
<dbReference type="SUPFAM" id="SSF52743">
    <property type="entry name" value="Subtilisin-like"/>
    <property type="match status" value="1"/>
</dbReference>
<dbReference type="InterPro" id="IPR000209">
    <property type="entry name" value="Peptidase_S8/S53_dom"/>
</dbReference>
<evidence type="ECO:0000259" key="12">
    <source>
        <dbReference type="Pfam" id="PF02225"/>
    </source>
</evidence>
<comment type="caution">
    <text evidence="13">The sequence shown here is derived from an EMBL/GenBank/DDBJ whole genome shotgun (WGS) entry which is preliminary data.</text>
</comment>